<keyword evidence="4 7" id="KW-0805">Transcription regulation</keyword>
<dbReference type="Proteomes" id="UP000183700">
    <property type="component" value="Unassembled WGS sequence"/>
</dbReference>
<feature type="domain" description="Arginine repressor DNA-binding" evidence="8">
    <location>
        <begin position="1"/>
        <end position="68"/>
    </location>
</feature>
<comment type="function">
    <text evidence="7">Regulates arginine biosynthesis genes.</text>
</comment>
<dbReference type="Pfam" id="PF01316">
    <property type="entry name" value="Arg_repressor"/>
    <property type="match status" value="1"/>
</dbReference>
<keyword evidence="5 7" id="KW-0238">DNA-binding</keyword>
<keyword evidence="7" id="KW-0028">Amino-acid biosynthesis</keyword>
<dbReference type="GO" id="GO:1900079">
    <property type="term" value="P:regulation of arginine biosynthetic process"/>
    <property type="evidence" value="ECO:0007669"/>
    <property type="project" value="UniProtKB-UniRule"/>
</dbReference>
<evidence type="ECO:0000313" key="10">
    <source>
        <dbReference type="EMBL" id="OJG37373.1"/>
    </source>
</evidence>
<dbReference type="GO" id="GO:0003700">
    <property type="term" value="F:DNA-binding transcription factor activity"/>
    <property type="evidence" value="ECO:0007669"/>
    <property type="project" value="UniProtKB-UniRule"/>
</dbReference>
<organism evidence="10 11">
    <name type="scientific">Enterococcus devriesei</name>
    <dbReference type="NCBI Taxonomy" id="319970"/>
    <lineage>
        <taxon>Bacteria</taxon>
        <taxon>Bacillati</taxon>
        <taxon>Bacillota</taxon>
        <taxon>Bacilli</taxon>
        <taxon>Lactobacillales</taxon>
        <taxon>Enterococcaceae</taxon>
        <taxon>Enterococcus</taxon>
    </lineage>
</organism>
<comment type="subcellular location">
    <subcellularLocation>
        <location evidence="1 7">Cytoplasm</location>
    </subcellularLocation>
</comment>
<keyword evidence="11" id="KW-1185">Reference proteome</keyword>
<dbReference type="HAMAP" id="MF_00173">
    <property type="entry name" value="Arg_repressor"/>
    <property type="match status" value="1"/>
</dbReference>
<dbReference type="Gene3D" id="3.30.1360.40">
    <property type="match status" value="1"/>
</dbReference>
<evidence type="ECO:0000256" key="2">
    <source>
        <dbReference type="ARBA" id="ARBA00008316"/>
    </source>
</evidence>
<evidence type="ECO:0000313" key="11">
    <source>
        <dbReference type="Proteomes" id="UP000183700"/>
    </source>
</evidence>
<protein>
    <recommendedName>
        <fullName evidence="7">Arginine repressor</fullName>
    </recommendedName>
</protein>
<dbReference type="GO" id="GO:0051259">
    <property type="term" value="P:protein complex oligomerization"/>
    <property type="evidence" value="ECO:0007669"/>
    <property type="project" value="InterPro"/>
</dbReference>
<keyword evidence="7" id="KW-0678">Repressor</keyword>
<dbReference type="STRING" id="319970.RV00_GL000330"/>
<evidence type="ECO:0000256" key="4">
    <source>
        <dbReference type="ARBA" id="ARBA00023015"/>
    </source>
</evidence>
<dbReference type="UniPathway" id="UPA00068"/>
<dbReference type="PANTHER" id="PTHR34471:SF1">
    <property type="entry name" value="ARGININE REPRESSOR"/>
    <property type="match status" value="1"/>
</dbReference>
<dbReference type="InterPro" id="IPR036390">
    <property type="entry name" value="WH_DNA-bd_sf"/>
</dbReference>
<comment type="similarity">
    <text evidence="2 7">Belongs to the ArgR family.</text>
</comment>
<dbReference type="SUPFAM" id="SSF46785">
    <property type="entry name" value="Winged helix' DNA-binding domain"/>
    <property type="match status" value="1"/>
</dbReference>
<evidence type="ECO:0000256" key="3">
    <source>
        <dbReference type="ARBA" id="ARBA00022490"/>
    </source>
</evidence>
<feature type="domain" description="Arginine repressor C-terminal" evidence="9">
    <location>
        <begin position="80"/>
        <end position="146"/>
    </location>
</feature>
<keyword evidence="6 7" id="KW-0804">Transcription</keyword>
<dbReference type="InterPro" id="IPR020899">
    <property type="entry name" value="Arg_repress_C"/>
</dbReference>
<dbReference type="PANTHER" id="PTHR34471">
    <property type="entry name" value="ARGININE REPRESSOR"/>
    <property type="match status" value="1"/>
</dbReference>
<evidence type="ECO:0000259" key="9">
    <source>
        <dbReference type="Pfam" id="PF02863"/>
    </source>
</evidence>
<evidence type="ECO:0000256" key="5">
    <source>
        <dbReference type="ARBA" id="ARBA00023125"/>
    </source>
</evidence>
<evidence type="ECO:0000256" key="6">
    <source>
        <dbReference type="ARBA" id="ARBA00023163"/>
    </source>
</evidence>
<dbReference type="GO" id="GO:0034618">
    <property type="term" value="F:arginine binding"/>
    <property type="evidence" value="ECO:0007669"/>
    <property type="project" value="InterPro"/>
</dbReference>
<dbReference type="Gene3D" id="1.10.10.10">
    <property type="entry name" value="Winged helix-like DNA-binding domain superfamily/Winged helix DNA-binding domain"/>
    <property type="match status" value="1"/>
</dbReference>
<dbReference type="Pfam" id="PF02863">
    <property type="entry name" value="Arg_repressor_C"/>
    <property type="match status" value="1"/>
</dbReference>
<dbReference type="GO" id="GO:0003677">
    <property type="term" value="F:DNA binding"/>
    <property type="evidence" value="ECO:0007669"/>
    <property type="project" value="UniProtKB-KW"/>
</dbReference>
<dbReference type="InterPro" id="IPR020900">
    <property type="entry name" value="Arg_repress_DNA-bd"/>
</dbReference>
<reference evidence="10 11" key="1">
    <citation type="submission" date="2014-12" db="EMBL/GenBank/DDBJ databases">
        <title>Draft genome sequences of 29 type strains of Enterococci.</title>
        <authorList>
            <person name="Zhong Z."/>
            <person name="Sun Z."/>
            <person name="Liu W."/>
            <person name="Zhang W."/>
            <person name="Zhang H."/>
        </authorList>
    </citation>
    <scope>NUCLEOTIDE SEQUENCE [LARGE SCALE GENOMIC DNA]</scope>
    <source>
        <strain evidence="10 11">DSM 22802</strain>
    </source>
</reference>
<proteinExistence type="inferred from homology"/>
<accession>A0A1L8SZI7</accession>
<sequence>MRKQERHRIITQLLNEYDVKKQEDFVMILAQQGVTVTQATISRDIKEMKLIKVPAQNGGYRYSLPKQEQEDVNEKLTDLLKEAVLSVDQMEKFINVKTLPGNASASANLLEKQFSKELFTTLNDDDSILMIARTEEDAKRIQQEIAEKSQSGN</sequence>
<keyword evidence="3 7" id="KW-0963">Cytoplasm</keyword>
<dbReference type="AlphaFoldDB" id="A0A1L8SZI7"/>
<dbReference type="PRINTS" id="PR01467">
    <property type="entry name" value="ARGREPRESSOR"/>
</dbReference>
<dbReference type="GO" id="GO:0005737">
    <property type="term" value="C:cytoplasm"/>
    <property type="evidence" value="ECO:0007669"/>
    <property type="project" value="UniProtKB-SubCell"/>
</dbReference>
<gene>
    <name evidence="7" type="primary">argR</name>
    <name evidence="10" type="ORF">RV00_GL000330</name>
</gene>
<dbReference type="RefSeq" id="WP_071860864.1">
    <property type="nucleotide sequence ID" value="NZ_DAMDHA010000001.1"/>
</dbReference>
<dbReference type="InterPro" id="IPR001669">
    <property type="entry name" value="Arg_repress"/>
</dbReference>
<evidence type="ECO:0000256" key="1">
    <source>
        <dbReference type="ARBA" id="ARBA00004496"/>
    </source>
</evidence>
<evidence type="ECO:0000259" key="8">
    <source>
        <dbReference type="Pfam" id="PF01316"/>
    </source>
</evidence>
<dbReference type="GO" id="GO:0006526">
    <property type="term" value="P:L-arginine biosynthetic process"/>
    <property type="evidence" value="ECO:0007669"/>
    <property type="project" value="UniProtKB-UniPathway"/>
</dbReference>
<dbReference type="InterPro" id="IPR036251">
    <property type="entry name" value="Arg_repress_C_sf"/>
</dbReference>
<dbReference type="EMBL" id="JXKM01000001">
    <property type="protein sequence ID" value="OJG37373.1"/>
    <property type="molecule type" value="Genomic_DNA"/>
</dbReference>
<keyword evidence="7" id="KW-0055">Arginine biosynthesis</keyword>
<dbReference type="OrthoDB" id="9807089at2"/>
<dbReference type="SUPFAM" id="SSF55252">
    <property type="entry name" value="C-terminal domain of arginine repressor"/>
    <property type="match status" value="1"/>
</dbReference>
<dbReference type="InterPro" id="IPR036388">
    <property type="entry name" value="WH-like_DNA-bd_sf"/>
</dbReference>
<comment type="pathway">
    <text evidence="7">Amino-acid biosynthesis; L-arginine biosynthesis [regulation].</text>
</comment>
<evidence type="ECO:0000256" key="7">
    <source>
        <dbReference type="HAMAP-Rule" id="MF_00173"/>
    </source>
</evidence>
<name>A0A1L8SZI7_9ENTE</name>
<comment type="caution">
    <text evidence="10">The sequence shown here is derived from an EMBL/GenBank/DDBJ whole genome shotgun (WGS) entry which is preliminary data.</text>
</comment>